<name>X1TE99_9ZZZZ</name>
<comment type="caution">
    <text evidence="1">The sequence shown here is derived from an EMBL/GenBank/DDBJ whole genome shotgun (WGS) entry which is preliminary data.</text>
</comment>
<proteinExistence type="predicted"/>
<organism evidence="1">
    <name type="scientific">marine sediment metagenome</name>
    <dbReference type="NCBI Taxonomy" id="412755"/>
    <lineage>
        <taxon>unclassified sequences</taxon>
        <taxon>metagenomes</taxon>
        <taxon>ecological metagenomes</taxon>
    </lineage>
</organism>
<accession>X1TE99</accession>
<protein>
    <submittedName>
        <fullName evidence="1">Uncharacterized protein</fullName>
    </submittedName>
</protein>
<sequence length="107" mass="11506">RAGSVSLSLPVFTVILTIYKAEEKADEAEGGIWSWITGTYDNLRSFIDEIALALGVGFDAAMAAIGNLPDLISDMKDALAGWFDIDVGKLVAGWNEMQEKMKPPGVT</sequence>
<dbReference type="EMBL" id="BARW01032816">
    <property type="protein sequence ID" value="GAJ03584.1"/>
    <property type="molecule type" value="Genomic_DNA"/>
</dbReference>
<reference evidence="1" key="1">
    <citation type="journal article" date="2014" name="Front. Microbiol.">
        <title>High frequency of phylogenetically diverse reductive dehalogenase-homologous genes in deep subseafloor sedimentary metagenomes.</title>
        <authorList>
            <person name="Kawai M."/>
            <person name="Futagami T."/>
            <person name="Toyoda A."/>
            <person name="Takaki Y."/>
            <person name="Nishi S."/>
            <person name="Hori S."/>
            <person name="Arai W."/>
            <person name="Tsubouchi T."/>
            <person name="Morono Y."/>
            <person name="Uchiyama I."/>
            <person name="Ito T."/>
            <person name="Fujiyama A."/>
            <person name="Inagaki F."/>
            <person name="Takami H."/>
        </authorList>
    </citation>
    <scope>NUCLEOTIDE SEQUENCE</scope>
    <source>
        <strain evidence="1">Expedition CK06-06</strain>
    </source>
</reference>
<gene>
    <name evidence="1" type="ORF">S12H4_51852</name>
</gene>
<evidence type="ECO:0000313" key="1">
    <source>
        <dbReference type="EMBL" id="GAJ03584.1"/>
    </source>
</evidence>
<feature type="non-terminal residue" evidence="1">
    <location>
        <position position="1"/>
    </location>
</feature>
<dbReference type="AlphaFoldDB" id="X1TE99"/>